<evidence type="ECO:0000313" key="3">
    <source>
        <dbReference type="EMBL" id="GAA4757590.1"/>
    </source>
</evidence>
<feature type="signal peptide" evidence="1">
    <location>
        <begin position="1"/>
        <end position="26"/>
    </location>
</feature>
<reference evidence="4" key="1">
    <citation type="journal article" date="2019" name="Int. J. Syst. Evol. Microbiol.">
        <title>The Global Catalogue of Microorganisms (GCM) 10K type strain sequencing project: providing services to taxonomists for standard genome sequencing and annotation.</title>
        <authorList>
            <consortium name="The Broad Institute Genomics Platform"/>
            <consortium name="The Broad Institute Genome Sequencing Center for Infectious Disease"/>
            <person name="Wu L."/>
            <person name="Ma J."/>
        </authorList>
    </citation>
    <scope>NUCLEOTIDE SEQUENCE [LARGE SCALE GENOMIC DNA]</scope>
    <source>
        <strain evidence="4">JCM 18077</strain>
    </source>
</reference>
<dbReference type="InterPro" id="IPR006311">
    <property type="entry name" value="TAT_signal"/>
</dbReference>
<dbReference type="InterPro" id="IPR037473">
    <property type="entry name" value="Lcp-like"/>
</dbReference>
<comment type="caution">
    <text evidence="3">The sequence shown here is derived from an EMBL/GenBank/DDBJ whole genome shotgun (WGS) entry which is preliminary data.</text>
</comment>
<dbReference type="Proteomes" id="UP001500822">
    <property type="component" value="Unassembled WGS sequence"/>
</dbReference>
<keyword evidence="1" id="KW-0732">Signal</keyword>
<sequence>MTHSFNRRTALLGGAALGTAGALSLAGGGTPWTWSPAGAVPGEGTGKDPHDVWDPDCDDVVADLAQKGDIDKVNRLLKHWTRNGQPLPAGLPKDLRDFLTEARRLPAWADHGKLAAGARFNDKRGTYLGIIYGFVSGMMSTVIPREARAVYYSKGGADLKDRITKTAKLGYDVGTSNAFAPDGEMMITCVKTRLAHSGVRYLLPKSPHWSSGAQPHEKLPISQADMMVTWHSLPTSAMRQFRKWGVPVDRAEGEGFLHTWQLSAHMLGIKDEYIPATWASAESQARQVLDPILAPTEEGRRLASMLLDLGHNLDLSLLSRGVLGAITRYMLGDDIAGWLRIPREPVWSPLLETAWGPYVMVREGLLDVGLPPKAYWLFDEFLRQFVLLYMSELRLPINITIPVYNNPNYR</sequence>
<evidence type="ECO:0000313" key="4">
    <source>
        <dbReference type="Proteomes" id="UP001500822"/>
    </source>
</evidence>
<name>A0ABP8ZID0_9ACTN</name>
<dbReference type="PANTHER" id="PTHR37539:SF1">
    <property type="entry name" value="ER-BOUND OXYGENASE MPAB_MPAB'_RUBBER OXYGENASE CATALYTIC DOMAIN-CONTAINING PROTEIN"/>
    <property type="match status" value="1"/>
</dbReference>
<keyword evidence="4" id="KW-1185">Reference proteome</keyword>
<feature type="chain" id="PRO_5045120559" evidence="1">
    <location>
        <begin position="27"/>
        <end position="410"/>
    </location>
</feature>
<accession>A0ABP8ZID0</accession>
<dbReference type="InterPro" id="IPR018713">
    <property type="entry name" value="MPAB/Lcp_cat_dom"/>
</dbReference>
<gene>
    <name evidence="3" type="ORF">GCM10023217_32300</name>
</gene>
<dbReference type="PANTHER" id="PTHR37539">
    <property type="entry name" value="SECRETED PROTEIN-RELATED"/>
    <property type="match status" value="1"/>
</dbReference>
<feature type="domain" description="ER-bound oxygenase mpaB/mpaB'/Rubber oxygenase catalytic" evidence="2">
    <location>
        <begin position="131"/>
        <end position="349"/>
    </location>
</feature>
<evidence type="ECO:0000259" key="2">
    <source>
        <dbReference type="Pfam" id="PF09995"/>
    </source>
</evidence>
<protein>
    <submittedName>
        <fullName evidence="3">Oxygenase MpaB family protein</fullName>
    </submittedName>
</protein>
<dbReference type="PROSITE" id="PS51318">
    <property type="entry name" value="TAT"/>
    <property type="match status" value="1"/>
</dbReference>
<proteinExistence type="predicted"/>
<dbReference type="EMBL" id="BAABIE010000019">
    <property type="protein sequence ID" value="GAA4757590.1"/>
    <property type="molecule type" value="Genomic_DNA"/>
</dbReference>
<dbReference type="Pfam" id="PF09995">
    <property type="entry name" value="MPAB_Lcp_cat"/>
    <property type="match status" value="1"/>
</dbReference>
<evidence type="ECO:0000256" key="1">
    <source>
        <dbReference type="SAM" id="SignalP"/>
    </source>
</evidence>
<organism evidence="3 4">
    <name type="scientific">Gordonia alkaliphila</name>
    <dbReference type="NCBI Taxonomy" id="1053547"/>
    <lineage>
        <taxon>Bacteria</taxon>
        <taxon>Bacillati</taxon>
        <taxon>Actinomycetota</taxon>
        <taxon>Actinomycetes</taxon>
        <taxon>Mycobacteriales</taxon>
        <taxon>Gordoniaceae</taxon>
        <taxon>Gordonia</taxon>
    </lineage>
</organism>
<dbReference type="RefSeq" id="WP_345314283.1">
    <property type="nucleotide sequence ID" value="NZ_BAABIE010000019.1"/>
</dbReference>